<accession>A0A518GUU1</accession>
<gene>
    <name evidence="1" type="ORF">ElP_01830</name>
</gene>
<sequence length="142" mass="16908">MPRPTKFSPEVGEEFLRLLAGGRSRSEATDALGIGRRTLQDWLRRGREGEPTFAAWAERVDRVAALRRRGRIRASWDRYEAESKERWTRSKRAREEYWKERLGPLEFWSRRLAWLAARGKWEAYRRTIERLKAEGFRTNATL</sequence>
<dbReference type="SUPFAM" id="SSF46689">
    <property type="entry name" value="Homeodomain-like"/>
    <property type="match status" value="1"/>
</dbReference>
<proteinExistence type="predicted"/>
<reference evidence="1 2" key="1">
    <citation type="submission" date="2019-02" db="EMBL/GenBank/DDBJ databases">
        <title>Deep-cultivation of Planctomycetes and their phenomic and genomic characterization uncovers novel biology.</title>
        <authorList>
            <person name="Wiegand S."/>
            <person name="Jogler M."/>
            <person name="Boedeker C."/>
            <person name="Pinto D."/>
            <person name="Vollmers J."/>
            <person name="Rivas-Marin E."/>
            <person name="Kohn T."/>
            <person name="Peeters S.H."/>
            <person name="Heuer A."/>
            <person name="Rast P."/>
            <person name="Oberbeckmann S."/>
            <person name="Bunk B."/>
            <person name="Jeske O."/>
            <person name="Meyerdierks A."/>
            <person name="Storesund J.E."/>
            <person name="Kallscheuer N."/>
            <person name="Luecker S."/>
            <person name="Lage O.M."/>
            <person name="Pohl T."/>
            <person name="Merkel B.J."/>
            <person name="Hornburger P."/>
            <person name="Mueller R.-W."/>
            <person name="Bruemmer F."/>
            <person name="Labrenz M."/>
            <person name="Spormann A.M."/>
            <person name="Op den Camp H."/>
            <person name="Overmann J."/>
            <person name="Amann R."/>
            <person name="Jetten M.S.M."/>
            <person name="Mascher T."/>
            <person name="Medema M.H."/>
            <person name="Devos D.P."/>
            <person name="Kaster A.-K."/>
            <person name="Ovreas L."/>
            <person name="Rohde M."/>
            <person name="Galperin M.Y."/>
            <person name="Jogler C."/>
        </authorList>
    </citation>
    <scope>NUCLEOTIDE SEQUENCE [LARGE SCALE GENOMIC DNA]</scope>
    <source>
        <strain evidence="1 2">ElP</strain>
    </source>
</reference>
<dbReference type="Pfam" id="PF13384">
    <property type="entry name" value="HTH_23"/>
    <property type="match status" value="1"/>
</dbReference>
<dbReference type="Proteomes" id="UP000317835">
    <property type="component" value="Chromosome"/>
</dbReference>
<dbReference type="Gene3D" id="1.10.10.60">
    <property type="entry name" value="Homeodomain-like"/>
    <property type="match status" value="1"/>
</dbReference>
<dbReference type="InterPro" id="IPR009057">
    <property type="entry name" value="Homeodomain-like_sf"/>
</dbReference>
<dbReference type="AlphaFoldDB" id="A0A518GUU1"/>
<name>A0A518GUU1_9BACT</name>
<protein>
    <submittedName>
        <fullName evidence="1">Uncharacterized protein</fullName>
    </submittedName>
</protein>
<evidence type="ECO:0000313" key="1">
    <source>
        <dbReference type="EMBL" id="QDV32355.1"/>
    </source>
</evidence>
<keyword evidence="2" id="KW-1185">Reference proteome</keyword>
<dbReference type="EMBL" id="CP036426">
    <property type="protein sequence ID" value="QDV32355.1"/>
    <property type="molecule type" value="Genomic_DNA"/>
</dbReference>
<evidence type="ECO:0000313" key="2">
    <source>
        <dbReference type="Proteomes" id="UP000317835"/>
    </source>
</evidence>
<dbReference type="RefSeq" id="WP_145266390.1">
    <property type="nucleotide sequence ID" value="NZ_CP036426.1"/>
</dbReference>
<organism evidence="1 2">
    <name type="scientific">Tautonia plasticadhaerens</name>
    <dbReference type="NCBI Taxonomy" id="2527974"/>
    <lineage>
        <taxon>Bacteria</taxon>
        <taxon>Pseudomonadati</taxon>
        <taxon>Planctomycetota</taxon>
        <taxon>Planctomycetia</taxon>
        <taxon>Isosphaerales</taxon>
        <taxon>Isosphaeraceae</taxon>
        <taxon>Tautonia</taxon>
    </lineage>
</organism>
<dbReference type="KEGG" id="tpla:ElP_01830"/>